<dbReference type="Proteomes" id="UP000887023">
    <property type="component" value="Chromosome"/>
</dbReference>
<feature type="domain" description="AMP-binding enzyme C-terminal" evidence="2">
    <location>
        <begin position="423"/>
        <end position="498"/>
    </location>
</feature>
<dbReference type="EC" id="6.2.1.3" evidence="3"/>
<evidence type="ECO:0000259" key="1">
    <source>
        <dbReference type="Pfam" id="PF00501"/>
    </source>
</evidence>
<dbReference type="RefSeq" id="WP_066474046.1">
    <property type="nucleotide sequence ID" value="NZ_CBCRUZ010000007.1"/>
</dbReference>
<proteinExistence type="predicted"/>
<dbReference type="Pfam" id="PF13193">
    <property type="entry name" value="AMP-binding_C"/>
    <property type="match status" value="1"/>
</dbReference>
<keyword evidence="3" id="KW-0436">Ligase</keyword>
<dbReference type="Pfam" id="PF00501">
    <property type="entry name" value="AMP-binding"/>
    <property type="match status" value="1"/>
</dbReference>
<organism evidence="3 4">
    <name type="scientific">Skermania pinensis</name>
    <dbReference type="NCBI Taxonomy" id="39122"/>
    <lineage>
        <taxon>Bacteria</taxon>
        <taxon>Bacillati</taxon>
        <taxon>Actinomycetota</taxon>
        <taxon>Actinomycetes</taxon>
        <taxon>Mycobacteriales</taxon>
        <taxon>Gordoniaceae</taxon>
        <taxon>Skermania</taxon>
    </lineage>
</organism>
<dbReference type="EMBL" id="CP079105">
    <property type="protein sequence ID" value="QXQ13462.1"/>
    <property type="molecule type" value="Genomic_DNA"/>
</dbReference>
<dbReference type="InterPro" id="IPR025110">
    <property type="entry name" value="AMP-bd_C"/>
</dbReference>
<reference evidence="3" key="1">
    <citation type="submission" date="2021-07" db="EMBL/GenBank/DDBJ databases">
        <title>Candidatus Kaistella beijingensis sp. nov. isolated from a municipal wastewater treatment plant is involved in sludge foaming.</title>
        <authorList>
            <person name="Song Y."/>
            <person name="Liu S.-J."/>
        </authorList>
    </citation>
    <scope>NUCLEOTIDE SEQUENCE</scope>
    <source>
        <strain evidence="3">DSM 43998</strain>
    </source>
</reference>
<protein>
    <submittedName>
        <fullName evidence="3">Long-chain-fatty-acid--CoA ligase</fullName>
        <ecNumber evidence="3">6.2.1.3</ecNumber>
    </submittedName>
</protein>
<evidence type="ECO:0000259" key="2">
    <source>
        <dbReference type="Pfam" id="PF13193"/>
    </source>
</evidence>
<dbReference type="NCBIfam" id="NF004837">
    <property type="entry name" value="PRK06187.1"/>
    <property type="match status" value="1"/>
</dbReference>
<evidence type="ECO:0000313" key="4">
    <source>
        <dbReference type="Proteomes" id="UP000887023"/>
    </source>
</evidence>
<accession>A0ABX8S6L1</accession>
<dbReference type="InterPro" id="IPR050237">
    <property type="entry name" value="ATP-dep_AMP-bd_enzyme"/>
</dbReference>
<dbReference type="InterPro" id="IPR000873">
    <property type="entry name" value="AMP-dep_synth/lig_dom"/>
</dbReference>
<evidence type="ECO:0000313" key="3">
    <source>
        <dbReference type="EMBL" id="QXQ13462.1"/>
    </source>
</evidence>
<dbReference type="Gene3D" id="3.30.300.30">
    <property type="match status" value="1"/>
</dbReference>
<dbReference type="InterPro" id="IPR020845">
    <property type="entry name" value="AMP-binding_CS"/>
</dbReference>
<dbReference type="PANTHER" id="PTHR43767">
    <property type="entry name" value="LONG-CHAIN-FATTY-ACID--COA LIGASE"/>
    <property type="match status" value="1"/>
</dbReference>
<sequence>MYLTQALHRWAATTPDRPATSYGGRSRTYAEVRDRVARSAAGLRATGVAAGDRVGILALNSDRYVEAIHAVPWADAVLNPVNIRWSPAEIAYSLADSGTRTLIVDDLFAPAVPAIQALYPDLTTVIHAGDGPTPEFAVAYEALIADTDPIDDARRSGDQLAGIFYTGGTTGSPKGVMLSHANLISAALAGLASRSFFGHGQTPRSLHVAPMFHLADFGFLLMTTIAGGTNVAFPGFDPAKVLATIDEQQITDTLLVPTMIQMLVSSPAIQDAQLDSLRTVVYGGSPISPALLDRARTRLPGVDFVQAYGMTELAALATILPAAAHDDPAHRESAGRAGPVTELRIVDPSGRRQPAGTVGEILVRGPQVMQGYWEQPEQTAATLQDGWLHTGDAGYLDADGYLHIVDRIKDMIITGGENVYSSEVENALARHPAVAAVAVIGLPDERWGERVHAVVVPAPNTEVDIDALLTHTRELIAGYKVPRSVSCTDALPISGAGKVLKRALREAQLETIAE</sequence>
<dbReference type="GO" id="GO:0004467">
    <property type="term" value="F:long-chain fatty acid-CoA ligase activity"/>
    <property type="evidence" value="ECO:0007669"/>
    <property type="project" value="UniProtKB-EC"/>
</dbReference>
<dbReference type="InterPro" id="IPR045851">
    <property type="entry name" value="AMP-bd_C_sf"/>
</dbReference>
<gene>
    <name evidence="3" type="ORF">KV203_16800</name>
</gene>
<feature type="domain" description="AMP-dependent synthetase/ligase" evidence="1">
    <location>
        <begin position="8"/>
        <end position="373"/>
    </location>
</feature>
<dbReference type="SUPFAM" id="SSF56801">
    <property type="entry name" value="Acetyl-CoA synthetase-like"/>
    <property type="match status" value="1"/>
</dbReference>
<name>A0ABX8S6L1_9ACTN</name>
<dbReference type="PROSITE" id="PS00455">
    <property type="entry name" value="AMP_BINDING"/>
    <property type="match status" value="1"/>
</dbReference>
<dbReference type="CDD" id="cd17631">
    <property type="entry name" value="FACL_FadD13-like"/>
    <property type="match status" value="1"/>
</dbReference>
<dbReference type="Gene3D" id="3.40.50.12780">
    <property type="entry name" value="N-terminal domain of ligase-like"/>
    <property type="match status" value="1"/>
</dbReference>
<dbReference type="InterPro" id="IPR042099">
    <property type="entry name" value="ANL_N_sf"/>
</dbReference>
<keyword evidence="4" id="KW-1185">Reference proteome</keyword>
<dbReference type="PANTHER" id="PTHR43767:SF1">
    <property type="entry name" value="NONRIBOSOMAL PEPTIDE SYNTHASE PES1 (EUROFUNG)-RELATED"/>
    <property type="match status" value="1"/>
</dbReference>